<dbReference type="PATRIC" id="fig|991778.3.peg.5873"/>
<protein>
    <submittedName>
        <fullName evidence="1">Isochorismatase hydrolase</fullName>
    </submittedName>
</protein>
<dbReference type="RefSeq" id="WP_007329439.1">
    <property type="nucleotide sequence ID" value="NZ_AFAR01000286.1"/>
</dbReference>
<reference evidence="1 2" key="1">
    <citation type="journal article" date="2013" name="Mar. Genomics">
        <title>Expression of sulfatases in Rhodopirellula baltica and the diversity of sulfatases in the genus Rhodopirellula.</title>
        <authorList>
            <person name="Wegner C.E."/>
            <person name="Richter-Heitmann T."/>
            <person name="Klindworth A."/>
            <person name="Klockow C."/>
            <person name="Richter M."/>
            <person name="Achstetter T."/>
            <person name="Glockner F.O."/>
            <person name="Harder J."/>
        </authorList>
    </citation>
    <scope>NUCLEOTIDE SEQUENCE [LARGE SCALE GENOMIC DNA]</scope>
    <source>
        <strain evidence="1 2">WH47</strain>
    </source>
</reference>
<dbReference type="InterPro" id="IPR036380">
    <property type="entry name" value="Isochorismatase-like_sf"/>
</dbReference>
<proteinExistence type="predicted"/>
<evidence type="ECO:0000313" key="2">
    <source>
        <dbReference type="Proteomes" id="UP000006222"/>
    </source>
</evidence>
<organism evidence="1 2">
    <name type="scientific">Rhodopirellula baltica WH47</name>
    <dbReference type="NCBI Taxonomy" id="991778"/>
    <lineage>
        <taxon>Bacteria</taxon>
        <taxon>Pseudomonadati</taxon>
        <taxon>Planctomycetota</taxon>
        <taxon>Planctomycetia</taxon>
        <taxon>Pirellulales</taxon>
        <taxon>Pirellulaceae</taxon>
        <taxon>Rhodopirellula</taxon>
    </lineage>
</organism>
<dbReference type="AlphaFoldDB" id="F2B0M9"/>
<sequence>MMKTLSILFVFLGLLIGHDANGQSSLDLKLQSQSKSASGDFVIQHVDETWEPSRTAIIVCDVWDYHHCFNAVERLNEMAPRMNEVLSDARRRGVTIIHSPSGCVDFYANSLARKRAIQAPVAANLPKEIGAWCYSIPAEEEAEYPVDQSDGGEDDDPEEHAAWAAKLESLGRDPKRPWQRQLDTIVIDDSVDFITDRGDEVWNVLESKNIDNVILLGVHTNMCVLGRPFGLRQMAKNGKNVVLMRDMTDSMYNPKMWPYVSHFEGTRRVISHIERYVCPTITSDQIIGGTPFRFDGDE</sequence>
<evidence type="ECO:0000313" key="1">
    <source>
        <dbReference type="EMBL" id="EGF24506.1"/>
    </source>
</evidence>
<accession>F2B0M9</accession>
<dbReference type="EMBL" id="AFAR01000286">
    <property type="protein sequence ID" value="EGF24506.1"/>
    <property type="molecule type" value="Genomic_DNA"/>
</dbReference>
<dbReference type="Gene3D" id="3.40.50.850">
    <property type="entry name" value="Isochorismatase-like"/>
    <property type="match status" value="1"/>
</dbReference>
<comment type="caution">
    <text evidence="1">The sequence shown here is derived from an EMBL/GenBank/DDBJ whole genome shotgun (WGS) entry which is preliminary data.</text>
</comment>
<gene>
    <name evidence="1" type="ORF">RBWH47_05316</name>
</gene>
<dbReference type="SUPFAM" id="SSF52499">
    <property type="entry name" value="Isochorismatase-like hydrolases"/>
    <property type="match status" value="1"/>
</dbReference>
<keyword evidence="1" id="KW-0378">Hydrolase</keyword>
<dbReference type="GO" id="GO:0016787">
    <property type="term" value="F:hydrolase activity"/>
    <property type="evidence" value="ECO:0007669"/>
    <property type="project" value="UniProtKB-KW"/>
</dbReference>
<name>F2B0M9_RHOBT</name>
<dbReference type="Proteomes" id="UP000006222">
    <property type="component" value="Unassembled WGS sequence"/>
</dbReference>